<dbReference type="InterPro" id="IPR049191">
    <property type="entry name" value="SutA_RBD"/>
</dbReference>
<evidence type="ECO:0000313" key="4">
    <source>
        <dbReference type="Proteomes" id="UP000664303"/>
    </source>
</evidence>
<accession>A0A939DGV7</accession>
<dbReference type="EMBL" id="JAFKCZ010000011">
    <property type="protein sequence ID" value="MBN7797946.1"/>
    <property type="molecule type" value="Genomic_DNA"/>
</dbReference>
<feature type="compositionally biased region" description="Basic residues" evidence="1">
    <location>
        <begin position="75"/>
        <end position="94"/>
    </location>
</feature>
<gene>
    <name evidence="3" type="ORF">JYP50_15150</name>
</gene>
<dbReference type="Proteomes" id="UP000664303">
    <property type="component" value="Unassembled WGS sequence"/>
</dbReference>
<evidence type="ECO:0000313" key="3">
    <source>
        <dbReference type="EMBL" id="MBN7797946.1"/>
    </source>
</evidence>
<proteinExistence type="predicted"/>
<reference evidence="3" key="1">
    <citation type="submission" date="2021-02" db="EMBL/GenBank/DDBJ databases">
        <title>PHA producing bacteria isolated from coastal sediment in Guangdong, Shenzhen.</title>
        <authorList>
            <person name="Zheng W."/>
            <person name="Yu S."/>
            <person name="Huang Y."/>
        </authorList>
    </citation>
    <scope>NUCLEOTIDE SEQUENCE</scope>
    <source>
        <strain evidence="3">TN14-10</strain>
    </source>
</reference>
<evidence type="ECO:0000256" key="1">
    <source>
        <dbReference type="SAM" id="MobiDB-lite"/>
    </source>
</evidence>
<comment type="caution">
    <text evidence="3">The sequence shown here is derived from an EMBL/GenBank/DDBJ whole genome shotgun (WGS) entry which is preliminary data.</text>
</comment>
<sequence length="111" mass="12771">MKKPVSKADLRADLERATEAFLQEGGQVEAIPRGTSGTDPQSPPDYLTRRLFVEPRTTRTLVPEVVATIEERRKALSKRNTKPRRGPLSRPRRKTIYDDFGEPLRRVWIED</sequence>
<evidence type="ECO:0000259" key="2">
    <source>
        <dbReference type="Pfam" id="PF20661"/>
    </source>
</evidence>
<feature type="domain" description="Transcriptional regulator SutA RNAP-binding" evidence="2">
    <location>
        <begin position="6"/>
        <end position="37"/>
    </location>
</feature>
<feature type="region of interest" description="Disordered" evidence="1">
    <location>
        <begin position="21"/>
        <end position="46"/>
    </location>
</feature>
<name>A0A939DGV7_9GAMM</name>
<feature type="region of interest" description="Disordered" evidence="1">
    <location>
        <begin position="74"/>
        <end position="95"/>
    </location>
</feature>
<dbReference type="AlphaFoldDB" id="A0A939DGV7"/>
<dbReference type="Pfam" id="PF20661">
    <property type="entry name" value="SutA-RBD"/>
    <property type="match status" value="1"/>
</dbReference>
<organism evidence="3 4">
    <name type="scientific">Parahaliea mediterranea</name>
    <dbReference type="NCBI Taxonomy" id="651086"/>
    <lineage>
        <taxon>Bacteria</taxon>
        <taxon>Pseudomonadati</taxon>
        <taxon>Pseudomonadota</taxon>
        <taxon>Gammaproteobacteria</taxon>
        <taxon>Cellvibrionales</taxon>
        <taxon>Halieaceae</taxon>
        <taxon>Parahaliea</taxon>
    </lineage>
</organism>
<protein>
    <recommendedName>
        <fullName evidence="2">Transcriptional regulator SutA RNAP-binding domain-containing protein</fullName>
    </recommendedName>
</protein>
<keyword evidence="4" id="KW-1185">Reference proteome</keyword>